<keyword evidence="2" id="KW-1185">Reference proteome</keyword>
<dbReference type="Proteomes" id="UP000292702">
    <property type="component" value="Unassembled WGS sequence"/>
</dbReference>
<comment type="caution">
    <text evidence="1">The sequence shown here is derived from an EMBL/GenBank/DDBJ whole genome shotgun (WGS) entry which is preliminary data.</text>
</comment>
<dbReference type="EMBL" id="RWJN01000217">
    <property type="protein sequence ID" value="TCD64762.1"/>
    <property type="molecule type" value="Genomic_DNA"/>
</dbReference>
<dbReference type="AlphaFoldDB" id="A0A4R0RBJ9"/>
<evidence type="ECO:0000313" key="2">
    <source>
        <dbReference type="Proteomes" id="UP000292702"/>
    </source>
</evidence>
<organism evidence="1 2">
    <name type="scientific">Steccherinum ochraceum</name>
    <dbReference type="NCBI Taxonomy" id="92696"/>
    <lineage>
        <taxon>Eukaryota</taxon>
        <taxon>Fungi</taxon>
        <taxon>Dikarya</taxon>
        <taxon>Basidiomycota</taxon>
        <taxon>Agaricomycotina</taxon>
        <taxon>Agaricomycetes</taxon>
        <taxon>Polyporales</taxon>
        <taxon>Steccherinaceae</taxon>
        <taxon>Steccherinum</taxon>
    </lineage>
</organism>
<evidence type="ECO:0000313" key="1">
    <source>
        <dbReference type="EMBL" id="TCD64762.1"/>
    </source>
</evidence>
<accession>A0A4R0RBJ9</accession>
<name>A0A4R0RBJ9_9APHY</name>
<gene>
    <name evidence="1" type="ORF">EIP91_003653</name>
</gene>
<sequence>MYVFHVTAFAHDILASHIFAAPRASSHYARELGSVARGNEREIEELVPRKLMRRAEESKSGAFFCPFLQAISSSFLELGVSNWLGGNNHREEDLGNLLASCPSRLSLSYGTRPQRA</sequence>
<reference evidence="1 2" key="1">
    <citation type="submission" date="2018-11" db="EMBL/GenBank/DDBJ databases">
        <title>Genome assembly of Steccherinum ochraceum LE-BIN_3174, the white-rot fungus of the Steccherinaceae family (The Residual Polyporoid clade, Polyporales, Basidiomycota).</title>
        <authorList>
            <person name="Fedorova T.V."/>
            <person name="Glazunova O.A."/>
            <person name="Landesman E.O."/>
            <person name="Moiseenko K.V."/>
            <person name="Psurtseva N.V."/>
            <person name="Savinova O.S."/>
            <person name="Shakhova N.V."/>
            <person name="Tyazhelova T.V."/>
            <person name="Vasina D.V."/>
        </authorList>
    </citation>
    <scope>NUCLEOTIDE SEQUENCE [LARGE SCALE GENOMIC DNA]</scope>
    <source>
        <strain evidence="1 2">LE-BIN_3174</strain>
    </source>
</reference>
<protein>
    <submittedName>
        <fullName evidence="1">Uncharacterized protein</fullName>
    </submittedName>
</protein>
<proteinExistence type="predicted"/>